<organism evidence="3 4">
    <name type="scientific">Beutenbergia cavernae (strain ATCC BAA-8 / DSM 12333 / CCUG 43141 / JCM 11478 / NBRC 16432 / NCIMB 13614 / HKI 0122)</name>
    <dbReference type="NCBI Taxonomy" id="471853"/>
    <lineage>
        <taxon>Bacteria</taxon>
        <taxon>Bacillati</taxon>
        <taxon>Actinomycetota</taxon>
        <taxon>Actinomycetes</taxon>
        <taxon>Micrococcales</taxon>
        <taxon>Beutenbergiaceae</taxon>
        <taxon>Beutenbergia</taxon>
    </lineage>
</organism>
<keyword evidence="1" id="KW-0560">Oxidoreductase</keyword>
<gene>
    <name evidence="3" type="ordered locus">Bcav_0923</name>
</gene>
<dbReference type="HOGENOM" id="CLU_006909_2_2_11"/>
<name>C5BZL2_BEUC1</name>
<dbReference type="PANTHER" id="PTHR43539">
    <property type="entry name" value="FLAVIN-BINDING MONOOXYGENASE-LIKE PROTEIN (AFU_ORTHOLOGUE AFUA_4G09220)"/>
    <property type="match status" value="1"/>
</dbReference>
<evidence type="ECO:0000313" key="3">
    <source>
        <dbReference type="EMBL" id="ACQ79184.1"/>
    </source>
</evidence>
<evidence type="ECO:0000256" key="2">
    <source>
        <dbReference type="SAM" id="MobiDB-lite"/>
    </source>
</evidence>
<protein>
    <submittedName>
        <fullName evidence="3">FAD-dependent pyridine nucleotide-disulphide oxidoreductase</fullName>
    </submittedName>
</protein>
<feature type="region of interest" description="Disordered" evidence="2">
    <location>
        <begin position="375"/>
        <end position="399"/>
    </location>
</feature>
<dbReference type="RefSeq" id="WP_012725964.1">
    <property type="nucleotide sequence ID" value="NC_012669.1"/>
</dbReference>
<dbReference type="SUPFAM" id="SSF51905">
    <property type="entry name" value="FAD/NAD(P)-binding domain"/>
    <property type="match status" value="2"/>
</dbReference>
<dbReference type="STRING" id="471853.Bcav_0923"/>
<sequence>MSGHDVDSDTVMVIGSGPAGLATAAHLAARGVAVTVLERGPVIGAAWAARYDGLRFNTSRRYSALPGRPFPRSFGQFPSRDQYVEYLRTYAAAAGIRVETGCLVSSIDTDDGGGWVLETGDGARRARQVVVATGVFNVPAIPAWATSPPFEGPVLHSSAYRNAAELTERPVLVVGTGSTGLEIAYELAHAGAGAVLLSVRTPPNLLLREMGGLPGDLPVPLFLHLPAAPVDRLLLAMRRRVIGDLAPYGLPLPDEGPMTQLRRRGVGTAIVDDEALEAIRQGAVRVVPAVRSLTPDGAQLADGSHHRVSAVVLATGYRTGLDDLVGHLGVLDPDGMPLDRTGAEVAPGLRFVGYVYRPGLTGYVGRMARRVARGIARGTTSAPPRRTAPLDPEHDRPVA</sequence>
<dbReference type="Pfam" id="PF13738">
    <property type="entry name" value="Pyr_redox_3"/>
    <property type="match status" value="1"/>
</dbReference>
<accession>C5BZL2</accession>
<dbReference type="InterPro" id="IPR036188">
    <property type="entry name" value="FAD/NAD-bd_sf"/>
</dbReference>
<keyword evidence="4" id="KW-1185">Reference proteome</keyword>
<dbReference type="eggNOG" id="COG2072">
    <property type="taxonomic scope" value="Bacteria"/>
</dbReference>
<dbReference type="Gene3D" id="3.50.50.60">
    <property type="entry name" value="FAD/NAD(P)-binding domain"/>
    <property type="match status" value="1"/>
</dbReference>
<dbReference type="PRINTS" id="PR00419">
    <property type="entry name" value="ADXRDTASE"/>
</dbReference>
<proteinExistence type="predicted"/>
<dbReference type="GO" id="GO:0050660">
    <property type="term" value="F:flavin adenine dinucleotide binding"/>
    <property type="evidence" value="ECO:0007669"/>
    <property type="project" value="TreeGrafter"/>
</dbReference>
<evidence type="ECO:0000256" key="1">
    <source>
        <dbReference type="ARBA" id="ARBA00023002"/>
    </source>
</evidence>
<dbReference type="KEGG" id="bcv:Bcav_0923"/>
<dbReference type="EMBL" id="CP001618">
    <property type="protein sequence ID" value="ACQ79184.1"/>
    <property type="molecule type" value="Genomic_DNA"/>
</dbReference>
<dbReference type="InterPro" id="IPR050982">
    <property type="entry name" value="Auxin_biosynth/cation_transpt"/>
</dbReference>
<reference evidence="3 4" key="1">
    <citation type="journal article" date="2009" name="Stand. Genomic Sci.">
        <title>Complete genome sequence of Beutenbergia cavernae type strain (HKI 0122).</title>
        <authorList>
            <person name="Land M."/>
            <person name="Pukall R."/>
            <person name="Abt B."/>
            <person name="Goker M."/>
            <person name="Rohde M."/>
            <person name="Glavina Del Rio T."/>
            <person name="Tice H."/>
            <person name="Copeland A."/>
            <person name="Cheng J.F."/>
            <person name="Lucas S."/>
            <person name="Chen F."/>
            <person name="Nolan M."/>
            <person name="Bruce D."/>
            <person name="Goodwin L."/>
            <person name="Pitluck S."/>
            <person name="Ivanova N."/>
            <person name="Mavromatis K."/>
            <person name="Ovchinnikova G."/>
            <person name="Pati A."/>
            <person name="Chen A."/>
            <person name="Palaniappan K."/>
            <person name="Hauser L."/>
            <person name="Chang Y.J."/>
            <person name="Jefferies C.C."/>
            <person name="Saunders E."/>
            <person name="Brettin T."/>
            <person name="Detter J.C."/>
            <person name="Han C."/>
            <person name="Chain P."/>
            <person name="Bristow J."/>
            <person name="Eisen J.A."/>
            <person name="Markowitz V."/>
            <person name="Hugenholtz P."/>
            <person name="Kyrpides N.C."/>
            <person name="Klenk H.P."/>
            <person name="Lapidus A."/>
        </authorList>
    </citation>
    <scope>NUCLEOTIDE SEQUENCE [LARGE SCALE GENOMIC DNA]</scope>
    <source>
        <strain evidence="4">ATCC BAA-8 / DSM 12333 / NBRC 16432</strain>
    </source>
</reference>
<dbReference type="GO" id="GO:0004497">
    <property type="term" value="F:monooxygenase activity"/>
    <property type="evidence" value="ECO:0007669"/>
    <property type="project" value="TreeGrafter"/>
</dbReference>
<dbReference type="PANTHER" id="PTHR43539:SF78">
    <property type="entry name" value="FLAVIN-CONTAINING MONOOXYGENASE"/>
    <property type="match status" value="1"/>
</dbReference>
<evidence type="ECO:0000313" key="4">
    <source>
        <dbReference type="Proteomes" id="UP000007962"/>
    </source>
</evidence>
<dbReference type="AlphaFoldDB" id="C5BZL2"/>
<dbReference type="Proteomes" id="UP000007962">
    <property type="component" value="Chromosome"/>
</dbReference>